<organism evidence="2">
    <name type="scientific">marine sediment metagenome</name>
    <dbReference type="NCBI Taxonomy" id="412755"/>
    <lineage>
        <taxon>unclassified sequences</taxon>
        <taxon>metagenomes</taxon>
        <taxon>ecological metagenomes</taxon>
    </lineage>
</organism>
<feature type="domain" description="Peptidase C14 caspase" evidence="1">
    <location>
        <begin position="3"/>
        <end position="67"/>
    </location>
</feature>
<dbReference type="AlphaFoldDB" id="X0T303"/>
<dbReference type="PANTHER" id="PTHR22576:SF37">
    <property type="entry name" value="MUCOSA-ASSOCIATED LYMPHOID TISSUE LYMPHOMA TRANSLOCATION PROTEIN 1"/>
    <property type="match status" value="1"/>
</dbReference>
<dbReference type="EMBL" id="BARS01005249">
    <property type="protein sequence ID" value="GAF70430.1"/>
    <property type="molecule type" value="Genomic_DNA"/>
</dbReference>
<sequence length="69" mass="7642">MGPLLNPENDARAMAAALRKTGFTVFEHIDMENMADMKRAIREFGREIQNGGVGLFYYAGHGIQVNGKN</sequence>
<name>X0T303_9ZZZZ</name>
<reference evidence="2" key="1">
    <citation type="journal article" date="2014" name="Front. Microbiol.">
        <title>High frequency of phylogenetically diverse reductive dehalogenase-homologous genes in deep subseafloor sedimentary metagenomes.</title>
        <authorList>
            <person name="Kawai M."/>
            <person name="Futagami T."/>
            <person name="Toyoda A."/>
            <person name="Takaki Y."/>
            <person name="Nishi S."/>
            <person name="Hori S."/>
            <person name="Arai W."/>
            <person name="Tsubouchi T."/>
            <person name="Morono Y."/>
            <person name="Uchiyama I."/>
            <person name="Ito T."/>
            <person name="Fujiyama A."/>
            <person name="Inagaki F."/>
            <person name="Takami H."/>
        </authorList>
    </citation>
    <scope>NUCLEOTIDE SEQUENCE</scope>
    <source>
        <strain evidence="2">Expedition CK06-06</strain>
    </source>
</reference>
<dbReference type="SUPFAM" id="SSF52129">
    <property type="entry name" value="Caspase-like"/>
    <property type="match status" value="1"/>
</dbReference>
<dbReference type="InterPro" id="IPR052039">
    <property type="entry name" value="Caspase-related_regulators"/>
</dbReference>
<dbReference type="Pfam" id="PF00656">
    <property type="entry name" value="Peptidase_C14"/>
    <property type="match status" value="1"/>
</dbReference>
<evidence type="ECO:0000259" key="1">
    <source>
        <dbReference type="Pfam" id="PF00656"/>
    </source>
</evidence>
<dbReference type="GO" id="GO:0006508">
    <property type="term" value="P:proteolysis"/>
    <property type="evidence" value="ECO:0007669"/>
    <property type="project" value="InterPro"/>
</dbReference>
<evidence type="ECO:0000313" key="2">
    <source>
        <dbReference type="EMBL" id="GAF70430.1"/>
    </source>
</evidence>
<dbReference type="InterPro" id="IPR011600">
    <property type="entry name" value="Pept_C14_caspase"/>
</dbReference>
<dbReference type="GO" id="GO:0004197">
    <property type="term" value="F:cysteine-type endopeptidase activity"/>
    <property type="evidence" value="ECO:0007669"/>
    <property type="project" value="InterPro"/>
</dbReference>
<protein>
    <recommendedName>
        <fullName evidence="1">Peptidase C14 caspase domain-containing protein</fullName>
    </recommendedName>
</protein>
<dbReference type="Gene3D" id="3.40.50.1460">
    <property type="match status" value="1"/>
</dbReference>
<accession>X0T303</accession>
<dbReference type="InterPro" id="IPR029030">
    <property type="entry name" value="Caspase-like_dom_sf"/>
</dbReference>
<proteinExistence type="predicted"/>
<gene>
    <name evidence="2" type="ORF">S01H1_10275</name>
</gene>
<comment type="caution">
    <text evidence="2">The sequence shown here is derived from an EMBL/GenBank/DDBJ whole genome shotgun (WGS) entry which is preliminary data.</text>
</comment>
<dbReference type="PANTHER" id="PTHR22576">
    <property type="entry name" value="MUCOSA ASSOCIATED LYMPHOID TISSUE LYMPHOMA TRANSLOCATION PROTEIN 1/PARACASPASE"/>
    <property type="match status" value="1"/>
</dbReference>